<dbReference type="OrthoDB" id="9813426at2"/>
<proteinExistence type="inferred from homology"/>
<dbReference type="InterPro" id="IPR032816">
    <property type="entry name" value="VTT_dom"/>
</dbReference>
<gene>
    <name evidence="9" type="ORF">SAMN05443638_1382</name>
</gene>
<evidence type="ECO:0000256" key="4">
    <source>
        <dbReference type="ARBA" id="ARBA00022692"/>
    </source>
</evidence>
<feature type="transmembrane region" description="Helical" evidence="7">
    <location>
        <begin position="108"/>
        <end position="131"/>
    </location>
</feature>
<name>A0A1M4Z745_9CLOT</name>
<evidence type="ECO:0000256" key="7">
    <source>
        <dbReference type="SAM" id="Phobius"/>
    </source>
</evidence>
<dbReference type="Proteomes" id="UP000184035">
    <property type="component" value="Unassembled WGS sequence"/>
</dbReference>
<dbReference type="AlphaFoldDB" id="A0A1M4Z745"/>
<keyword evidence="5 7" id="KW-1133">Transmembrane helix</keyword>
<feature type="transmembrane region" description="Helical" evidence="7">
    <location>
        <begin position="53"/>
        <end position="77"/>
    </location>
</feature>
<sequence length="203" mass="23082">MNLVTITKMFILKYGIISVFVTSLLEYLCIPIPSEIALPFIGAVAKSNHQNILLITIVSILGGSLGSLIMFLFGKYIGNNFLCKLKKNNPKFKLSIEKSEKILRKYRYIGVFLSRTFPFARTFTSIIAGIINMKLDRFLFFSALGMSLWNFILIKLGTIFTKNKKALNLVIKKYSTILIIIIIILIIIAIIRNKKLIKKTNKL</sequence>
<evidence type="ECO:0000313" key="9">
    <source>
        <dbReference type="EMBL" id="SHF13572.1"/>
    </source>
</evidence>
<evidence type="ECO:0000256" key="6">
    <source>
        <dbReference type="ARBA" id="ARBA00023136"/>
    </source>
</evidence>
<accession>A0A1M4Z745</accession>
<dbReference type="GO" id="GO:0005886">
    <property type="term" value="C:plasma membrane"/>
    <property type="evidence" value="ECO:0007669"/>
    <property type="project" value="UniProtKB-SubCell"/>
</dbReference>
<keyword evidence="3" id="KW-1003">Cell membrane</keyword>
<feature type="domain" description="VTT" evidence="8">
    <location>
        <begin position="32"/>
        <end position="157"/>
    </location>
</feature>
<comment type="subcellular location">
    <subcellularLocation>
        <location evidence="1">Cell membrane</location>
        <topology evidence="1">Multi-pass membrane protein</topology>
    </subcellularLocation>
</comment>
<protein>
    <submittedName>
        <fullName evidence="9">Membrane protein DedA, SNARE-associated domain</fullName>
    </submittedName>
</protein>
<dbReference type="STRING" id="1533.SAMN05443638_1382"/>
<evidence type="ECO:0000259" key="8">
    <source>
        <dbReference type="Pfam" id="PF09335"/>
    </source>
</evidence>
<dbReference type="EMBL" id="FQVM01000038">
    <property type="protein sequence ID" value="SHF13572.1"/>
    <property type="molecule type" value="Genomic_DNA"/>
</dbReference>
<evidence type="ECO:0000256" key="2">
    <source>
        <dbReference type="ARBA" id="ARBA00010792"/>
    </source>
</evidence>
<evidence type="ECO:0000256" key="1">
    <source>
        <dbReference type="ARBA" id="ARBA00004651"/>
    </source>
</evidence>
<dbReference type="Pfam" id="PF09335">
    <property type="entry name" value="VTT_dom"/>
    <property type="match status" value="1"/>
</dbReference>
<feature type="transmembrane region" description="Helical" evidence="7">
    <location>
        <begin position="137"/>
        <end position="154"/>
    </location>
</feature>
<dbReference type="InterPro" id="IPR051311">
    <property type="entry name" value="DedA_domain"/>
</dbReference>
<evidence type="ECO:0000256" key="3">
    <source>
        <dbReference type="ARBA" id="ARBA00022475"/>
    </source>
</evidence>
<dbReference type="PANTHER" id="PTHR42709">
    <property type="entry name" value="ALKALINE PHOSPHATASE LIKE PROTEIN"/>
    <property type="match status" value="1"/>
</dbReference>
<organism evidence="9 10">
    <name type="scientific">Clostridium fallax</name>
    <dbReference type="NCBI Taxonomy" id="1533"/>
    <lineage>
        <taxon>Bacteria</taxon>
        <taxon>Bacillati</taxon>
        <taxon>Bacillota</taxon>
        <taxon>Clostridia</taxon>
        <taxon>Eubacteriales</taxon>
        <taxon>Clostridiaceae</taxon>
        <taxon>Clostridium</taxon>
    </lineage>
</organism>
<keyword evidence="4 7" id="KW-0812">Transmembrane</keyword>
<dbReference type="PANTHER" id="PTHR42709:SF6">
    <property type="entry name" value="UNDECAPRENYL PHOSPHATE TRANSPORTER A"/>
    <property type="match status" value="1"/>
</dbReference>
<keyword evidence="6 7" id="KW-0472">Membrane</keyword>
<feature type="transmembrane region" description="Helical" evidence="7">
    <location>
        <begin position="12"/>
        <end position="33"/>
    </location>
</feature>
<comment type="similarity">
    <text evidence="2">Belongs to the DedA family.</text>
</comment>
<evidence type="ECO:0000256" key="5">
    <source>
        <dbReference type="ARBA" id="ARBA00022989"/>
    </source>
</evidence>
<reference evidence="9 10" key="1">
    <citation type="submission" date="2016-11" db="EMBL/GenBank/DDBJ databases">
        <authorList>
            <person name="Jaros S."/>
            <person name="Januszkiewicz K."/>
            <person name="Wedrychowicz H."/>
        </authorList>
    </citation>
    <scope>NUCLEOTIDE SEQUENCE [LARGE SCALE GENOMIC DNA]</scope>
    <source>
        <strain evidence="9 10">DSM 2631</strain>
    </source>
</reference>
<keyword evidence="10" id="KW-1185">Reference proteome</keyword>
<evidence type="ECO:0000313" key="10">
    <source>
        <dbReference type="Proteomes" id="UP000184035"/>
    </source>
</evidence>
<feature type="transmembrane region" description="Helical" evidence="7">
    <location>
        <begin position="174"/>
        <end position="191"/>
    </location>
</feature>
<dbReference type="RefSeq" id="WP_072897667.1">
    <property type="nucleotide sequence ID" value="NZ_FQVM01000038.1"/>
</dbReference>